<dbReference type="InterPro" id="IPR040079">
    <property type="entry name" value="Glutathione_S-Trfase"/>
</dbReference>
<dbReference type="PROSITE" id="PS50405">
    <property type="entry name" value="GST_CTER"/>
    <property type="match status" value="1"/>
</dbReference>
<dbReference type="CDD" id="cd03057">
    <property type="entry name" value="GST_N_Beta"/>
    <property type="match status" value="1"/>
</dbReference>
<evidence type="ECO:0000259" key="2">
    <source>
        <dbReference type="PROSITE" id="PS50405"/>
    </source>
</evidence>
<sequence>MHRLYYSPGSCSLAPHIVLEEIGEPYETELVAATDGAMTRTDRWRAINPKARVPALSAVPGSIGGQPCLLTEVAAIVTYLADTHPEAGLLPADPAWRARAAEWMNWLSGAVHAMAFGQIWRPERFSDDVSAHGTIKEKGLSSLRDHAAYIDSLLGDGRGWAVPTGYSVVDPYLLVFWRWSGIVGLDTSGLVAWAEHAERVKERPAVRRVMAFCGIE</sequence>
<dbReference type="SFLD" id="SFLDG00358">
    <property type="entry name" value="Main_(cytGST)"/>
    <property type="match status" value="1"/>
</dbReference>
<dbReference type="SFLD" id="SFLDG01150">
    <property type="entry name" value="Main.1:_Beta-like"/>
    <property type="match status" value="1"/>
</dbReference>
<protein>
    <submittedName>
        <fullName evidence="3">Glutathione S-transferase</fullName>
    </submittedName>
</protein>
<dbReference type="Gene3D" id="3.40.30.10">
    <property type="entry name" value="Glutaredoxin"/>
    <property type="match status" value="1"/>
</dbReference>
<dbReference type="SUPFAM" id="SSF52833">
    <property type="entry name" value="Thioredoxin-like"/>
    <property type="match status" value="1"/>
</dbReference>
<dbReference type="InterPro" id="IPR004045">
    <property type="entry name" value="Glutathione_S-Trfase_N"/>
</dbReference>
<accession>A0ABX1CVJ1</accession>
<dbReference type="RefSeq" id="WP_168135860.1">
    <property type="nucleotide sequence ID" value="NZ_JAAVJH010000015.1"/>
</dbReference>
<dbReference type="Gene3D" id="1.20.1050.10">
    <property type="match status" value="1"/>
</dbReference>
<evidence type="ECO:0000313" key="4">
    <source>
        <dbReference type="Proteomes" id="UP000732399"/>
    </source>
</evidence>
<dbReference type="EMBL" id="JAAVJH010000015">
    <property type="protein sequence ID" value="NJR80305.1"/>
    <property type="molecule type" value="Genomic_DNA"/>
</dbReference>
<dbReference type="InterPro" id="IPR036249">
    <property type="entry name" value="Thioredoxin-like_sf"/>
</dbReference>
<evidence type="ECO:0000259" key="1">
    <source>
        <dbReference type="PROSITE" id="PS50404"/>
    </source>
</evidence>
<proteinExistence type="predicted"/>
<dbReference type="Pfam" id="PF13409">
    <property type="entry name" value="GST_N_2"/>
    <property type="match status" value="1"/>
</dbReference>
<dbReference type="Proteomes" id="UP000732399">
    <property type="component" value="Unassembled WGS sequence"/>
</dbReference>
<dbReference type="SUPFAM" id="SSF47616">
    <property type="entry name" value="GST C-terminal domain-like"/>
    <property type="match status" value="1"/>
</dbReference>
<comment type="caution">
    <text evidence="3">The sequence shown here is derived from an EMBL/GenBank/DDBJ whole genome shotgun (WGS) entry which is preliminary data.</text>
</comment>
<dbReference type="PANTHER" id="PTHR44051">
    <property type="entry name" value="GLUTATHIONE S-TRANSFERASE-RELATED"/>
    <property type="match status" value="1"/>
</dbReference>
<reference evidence="3 4" key="1">
    <citation type="submission" date="2020-03" db="EMBL/GenBank/DDBJ databases">
        <authorList>
            <person name="Wang L."/>
            <person name="He N."/>
            <person name="Li Y."/>
            <person name="Fang Y."/>
            <person name="Zhang F."/>
        </authorList>
    </citation>
    <scope>NUCLEOTIDE SEQUENCE [LARGE SCALE GENOMIC DNA]</scope>
    <source>
        <strain evidence="3 4">36D10-4-7</strain>
    </source>
</reference>
<dbReference type="InterPro" id="IPR036282">
    <property type="entry name" value="Glutathione-S-Trfase_C_sf"/>
</dbReference>
<feature type="domain" description="GST N-terminal" evidence="1">
    <location>
        <begin position="1"/>
        <end position="88"/>
    </location>
</feature>
<evidence type="ECO:0000313" key="3">
    <source>
        <dbReference type="EMBL" id="NJR80305.1"/>
    </source>
</evidence>
<dbReference type="PROSITE" id="PS50404">
    <property type="entry name" value="GST_NTER"/>
    <property type="match status" value="1"/>
</dbReference>
<dbReference type="InterPro" id="IPR010987">
    <property type="entry name" value="Glutathione-S-Trfase_C-like"/>
</dbReference>
<name>A0ABX1CVJ1_9SPHN</name>
<dbReference type="CDD" id="cd03188">
    <property type="entry name" value="GST_C_Beta"/>
    <property type="match status" value="1"/>
</dbReference>
<dbReference type="SFLD" id="SFLDS00019">
    <property type="entry name" value="Glutathione_Transferase_(cytos"/>
    <property type="match status" value="1"/>
</dbReference>
<organism evidence="3 4">
    <name type="scientific">Sphingomonas corticis</name>
    <dbReference type="NCBI Taxonomy" id="2722791"/>
    <lineage>
        <taxon>Bacteria</taxon>
        <taxon>Pseudomonadati</taxon>
        <taxon>Pseudomonadota</taxon>
        <taxon>Alphaproteobacteria</taxon>
        <taxon>Sphingomonadales</taxon>
        <taxon>Sphingomonadaceae</taxon>
        <taxon>Sphingomonas</taxon>
    </lineage>
</organism>
<keyword evidence="4" id="KW-1185">Reference proteome</keyword>
<gene>
    <name evidence="3" type="ORF">HBH26_17120</name>
</gene>
<feature type="domain" description="GST C-terminal" evidence="2">
    <location>
        <begin position="93"/>
        <end position="216"/>
    </location>
</feature>
<dbReference type="PANTHER" id="PTHR44051:SF8">
    <property type="entry name" value="GLUTATHIONE S-TRANSFERASE GSTA"/>
    <property type="match status" value="1"/>
</dbReference>